<dbReference type="GO" id="GO:0005184">
    <property type="term" value="F:neuropeptide hormone activity"/>
    <property type="evidence" value="ECO:0007669"/>
    <property type="project" value="TreeGrafter"/>
</dbReference>
<dbReference type="GO" id="GO:0030334">
    <property type="term" value="P:regulation of cell migration"/>
    <property type="evidence" value="ECO:0007669"/>
    <property type="project" value="TreeGrafter"/>
</dbReference>
<comment type="function">
    <text evidence="1">Somatostatin inhibits the release of somatotropin.</text>
</comment>
<comment type="caution">
    <text evidence="11">The sequence shown here is derived from an EMBL/GenBank/DDBJ whole genome shotgun (WGS) entry which is preliminary data.</text>
</comment>
<comment type="subcellular location">
    <subcellularLocation>
        <location evidence="2">Secreted</location>
    </subcellularLocation>
</comment>
<evidence type="ECO:0000256" key="4">
    <source>
        <dbReference type="ARBA" id="ARBA00022525"/>
    </source>
</evidence>
<accession>A0A9Q1HTX2</accession>
<dbReference type="Proteomes" id="UP001152803">
    <property type="component" value="Unassembled WGS sequence"/>
</dbReference>
<evidence type="ECO:0000259" key="10">
    <source>
        <dbReference type="Pfam" id="PF03002"/>
    </source>
</evidence>
<evidence type="ECO:0000313" key="11">
    <source>
        <dbReference type="EMBL" id="KAJ8264992.1"/>
    </source>
</evidence>
<dbReference type="OrthoDB" id="9438385at2759"/>
<sequence>MNLLVSFVPLVLLAWSGPCAGALPSEDRPALLGNGVLANEHGEFLLKMLAGLAELSRLEKEERGLDGEPLTPAKFGVRSLAGRPRSPCKNFFWKTFSSC</sequence>
<keyword evidence="8" id="KW-1015">Disulfide bond</keyword>
<evidence type="ECO:0000256" key="3">
    <source>
        <dbReference type="ARBA" id="ARBA00008327"/>
    </source>
</evidence>
<keyword evidence="12" id="KW-1185">Reference proteome</keyword>
<name>A0A9Q1HTX2_CONCO</name>
<dbReference type="Pfam" id="PF03002">
    <property type="entry name" value="Somatostatin"/>
    <property type="match status" value="1"/>
</dbReference>
<keyword evidence="7 9" id="KW-0732">Signal</keyword>
<evidence type="ECO:0000256" key="7">
    <source>
        <dbReference type="ARBA" id="ARBA00022729"/>
    </source>
</evidence>
<evidence type="ECO:0000256" key="1">
    <source>
        <dbReference type="ARBA" id="ARBA00003524"/>
    </source>
</evidence>
<dbReference type="GO" id="GO:0007193">
    <property type="term" value="P:adenylate cyclase-inhibiting G protein-coupled receptor signaling pathway"/>
    <property type="evidence" value="ECO:0007669"/>
    <property type="project" value="TreeGrafter"/>
</dbReference>
<dbReference type="PANTHER" id="PTHR10558">
    <property type="entry name" value="SOMATOSTATIN"/>
    <property type="match status" value="1"/>
</dbReference>
<organism evidence="11 12">
    <name type="scientific">Conger conger</name>
    <name type="common">Conger eel</name>
    <name type="synonym">Muraena conger</name>
    <dbReference type="NCBI Taxonomy" id="82655"/>
    <lineage>
        <taxon>Eukaryota</taxon>
        <taxon>Metazoa</taxon>
        <taxon>Chordata</taxon>
        <taxon>Craniata</taxon>
        <taxon>Vertebrata</taxon>
        <taxon>Euteleostomi</taxon>
        <taxon>Actinopterygii</taxon>
        <taxon>Neopterygii</taxon>
        <taxon>Teleostei</taxon>
        <taxon>Anguilliformes</taxon>
        <taxon>Congridae</taxon>
        <taxon>Conger</taxon>
    </lineage>
</organism>
<dbReference type="PANTHER" id="PTHR10558:SF1">
    <property type="entry name" value="CORTISTATIN"/>
    <property type="match status" value="1"/>
</dbReference>
<proteinExistence type="inferred from homology"/>
<feature type="chain" id="PRO_5040339682" description="Somatostatin/Cortistatin C-terminal domain-containing protein" evidence="9">
    <location>
        <begin position="22"/>
        <end position="99"/>
    </location>
</feature>
<protein>
    <recommendedName>
        <fullName evidence="10">Somatostatin/Cortistatin C-terminal domain-containing protein</fullName>
    </recommendedName>
</protein>
<dbReference type="EMBL" id="JAFJMO010000010">
    <property type="protein sequence ID" value="KAJ8264992.1"/>
    <property type="molecule type" value="Genomic_DNA"/>
</dbReference>
<keyword evidence="5" id="KW-0165">Cleavage on pair of basic residues</keyword>
<dbReference type="InterPro" id="IPR018142">
    <property type="entry name" value="Somatostatin/Cortistatin_C"/>
</dbReference>
<gene>
    <name evidence="11" type="ORF">COCON_G00140910</name>
</gene>
<evidence type="ECO:0000313" key="12">
    <source>
        <dbReference type="Proteomes" id="UP001152803"/>
    </source>
</evidence>
<reference evidence="11" key="1">
    <citation type="journal article" date="2023" name="Science">
        <title>Genome structures resolve the early diversification of teleost fishes.</title>
        <authorList>
            <person name="Parey E."/>
            <person name="Louis A."/>
            <person name="Montfort J."/>
            <person name="Bouchez O."/>
            <person name="Roques C."/>
            <person name="Iampietro C."/>
            <person name="Lluch J."/>
            <person name="Castinel A."/>
            <person name="Donnadieu C."/>
            <person name="Desvignes T."/>
            <person name="Floi Bucao C."/>
            <person name="Jouanno E."/>
            <person name="Wen M."/>
            <person name="Mejri S."/>
            <person name="Dirks R."/>
            <person name="Jansen H."/>
            <person name="Henkel C."/>
            <person name="Chen W.J."/>
            <person name="Zahm M."/>
            <person name="Cabau C."/>
            <person name="Klopp C."/>
            <person name="Thompson A.W."/>
            <person name="Robinson-Rechavi M."/>
            <person name="Braasch I."/>
            <person name="Lecointre G."/>
            <person name="Bobe J."/>
            <person name="Postlethwait J.H."/>
            <person name="Berthelot C."/>
            <person name="Roest Crollius H."/>
            <person name="Guiguen Y."/>
        </authorList>
    </citation>
    <scope>NUCLEOTIDE SEQUENCE</scope>
    <source>
        <strain evidence="11">Concon-B</strain>
    </source>
</reference>
<keyword evidence="4" id="KW-0964">Secreted</keyword>
<evidence type="ECO:0000256" key="8">
    <source>
        <dbReference type="ARBA" id="ARBA00023157"/>
    </source>
</evidence>
<dbReference type="AlphaFoldDB" id="A0A9Q1HTX2"/>
<evidence type="ECO:0000256" key="2">
    <source>
        <dbReference type="ARBA" id="ARBA00004613"/>
    </source>
</evidence>
<evidence type="ECO:0000256" key="9">
    <source>
        <dbReference type="SAM" id="SignalP"/>
    </source>
</evidence>
<dbReference type="GO" id="GO:0001664">
    <property type="term" value="F:G protein-coupled receptor binding"/>
    <property type="evidence" value="ECO:0007669"/>
    <property type="project" value="TreeGrafter"/>
</dbReference>
<evidence type="ECO:0000256" key="5">
    <source>
        <dbReference type="ARBA" id="ARBA00022685"/>
    </source>
</evidence>
<comment type="similarity">
    <text evidence="3">Belongs to the somatostatin family.</text>
</comment>
<evidence type="ECO:0000256" key="6">
    <source>
        <dbReference type="ARBA" id="ARBA00022702"/>
    </source>
</evidence>
<dbReference type="GO" id="GO:0005615">
    <property type="term" value="C:extracellular space"/>
    <property type="evidence" value="ECO:0007669"/>
    <property type="project" value="TreeGrafter"/>
</dbReference>
<feature type="domain" description="Somatostatin/Cortistatin C-terminal" evidence="10">
    <location>
        <begin position="87"/>
        <end position="99"/>
    </location>
</feature>
<feature type="signal peptide" evidence="9">
    <location>
        <begin position="1"/>
        <end position="21"/>
    </location>
</feature>
<keyword evidence="6" id="KW-0372">Hormone</keyword>
<dbReference type="InterPro" id="IPR004250">
    <property type="entry name" value="Somatostatin"/>
</dbReference>